<evidence type="ECO:0000259" key="1">
    <source>
        <dbReference type="Pfam" id="PF13478"/>
    </source>
</evidence>
<proteinExistence type="predicted"/>
<gene>
    <name evidence="2" type="ORF">E3C22_05025</name>
</gene>
<dbReference type="Pfam" id="PF13478">
    <property type="entry name" value="XdhC_C"/>
    <property type="match status" value="1"/>
</dbReference>
<dbReference type="EMBL" id="SOZD01000001">
    <property type="protein sequence ID" value="TFF27817.1"/>
    <property type="molecule type" value="Genomic_DNA"/>
</dbReference>
<dbReference type="PANTHER" id="PTHR30388:SF4">
    <property type="entry name" value="MOLYBDENUM COFACTOR INSERTION CHAPERONE PAOD"/>
    <property type="match status" value="1"/>
</dbReference>
<dbReference type="PANTHER" id="PTHR30388">
    <property type="entry name" value="ALDEHYDE OXIDOREDUCTASE MOLYBDENUM COFACTOR ASSEMBLY PROTEIN"/>
    <property type="match status" value="1"/>
</dbReference>
<dbReference type="Proteomes" id="UP000298179">
    <property type="component" value="Unassembled WGS sequence"/>
</dbReference>
<protein>
    <submittedName>
        <fullName evidence="2">XdhC family protein</fullName>
    </submittedName>
</protein>
<feature type="domain" description="XdhC Rossmann" evidence="1">
    <location>
        <begin position="78"/>
        <end position="217"/>
    </location>
</feature>
<evidence type="ECO:0000313" key="2">
    <source>
        <dbReference type="EMBL" id="TFF27817.1"/>
    </source>
</evidence>
<dbReference type="Gene3D" id="3.40.50.720">
    <property type="entry name" value="NAD(P)-binding Rossmann-like Domain"/>
    <property type="match status" value="1"/>
</dbReference>
<evidence type="ECO:0000313" key="3">
    <source>
        <dbReference type="Proteomes" id="UP000298179"/>
    </source>
</evidence>
<sequence length="238" mass="25380">MHRAILAALNEERAARRAAVVVTELATGRQRLVREADAGADPLAGDIERAIVSGKSGIVETAEGEVFLNAHLPPARIVAIGAVHISQALAPMAKIAGFDFEIIDPRTAFASPERFPGVTLHAEWPEDVLKARPFDPYTAVCVITHDPKIDDVPLISALNTGCFYIGALGSRKTHGRRVDRLKEAGIPQSSIERIDAPIGADIGAANPGEIAVAILASVIEAFRKRKMFAERRGETAAA</sequence>
<name>A0A4Y8RVG1_9HYPH</name>
<comment type="caution">
    <text evidence="2">The sequence shown here is derived from an EMBL/GenBank/DDBJ whole genome shotgun (WGS) entry which is preliminary data.</text>
</comment>
<dbReference type="InterPro" id="IPR052698">
    <property type="entry name" value="MoCofactor_Util/Proc"/>
</dbReference>
<dbReference type="OrthoDB" id="9815497at2"/>
<reference evidence="2 3" key="1">
    <citation type="submission" date="2019-03" db="EMBL/GenBank/DDBJ databases">
        <title>Jiella endophytica sp. nov., a novel endophytic bacterium isolated from root of Ficus microcarpa Linn. f.</title>
        <authorList>
            <person name="Tuo L."/>
        </authorList>
    </citation>
    <scope>NUCLEOTIDE SEQUENCE [LARGE SCALE GENOMIC DNA]</scope>
    <source>
        <strain evidence="2 3">CBS5Q-3</strain>
    </source>
</reference>
<dbReference type="InterPro" id="IPR027051">
    <property type="entry name" value="XdhC_Rossmann_dom"/>
</dbReference>
<keyword evidence="3" id="KW-1185">Reference proteome</keyword>
<accession>A0A4Y8RVG1</accession>
<organism evidence="2 3">
    <name type="scientific">Jiella endophytica</name>
    <dbReference type="NCBI Taxonomy" id="2558362"/>
    <lineage>
        <taxon>Bacteria</taxon>
        <taxon>Pseudomonadati</taxon>
        <taxon>Pseudomonadota</taxon>
        <taxon>Alphaproteobacteria</taxon>
        <taxon>Hyphomicrobiales</taxon>
        <taxon>Aurantimonadaceae</taxon>
        <taxon>Jiella</taxon>
    </lineage>
</organism>
<dbReference type="AlphaFoldDB" id="A0A4Y8RVG1"/>
<dbReference type="RefSeq" id="WP_134760789.1">
    <property type="nucleotide sequence ID" value="NZ_SOZD01000001.1"/>
</dbReference>